<gene>
    <name evidence="2" type="ORF">PSS4_v1_1070007</name>
</gene>
<sequence length="455" mass="50095">MKTPLNRSADGARMQQGAPHSSFKSPAMTGNIVNKEPPMQDTQCLAIRDWLFDQHDRVTGTARLFRYVAVVPNDSDANSATVHYALARPVPITGTFAAEPDDIVRELLAQSSFRSAELHLAEHDVLKDSWPVKWGLTAKDSLSNWPVLVLSERDDKSVYGVVMRSPNLESNALRFASLYCDPEEVGLILDLLMLMQPDDAFLGWFKESEIAASDLEQALAATPQTDAGQIFVLLYRTDEWLSGIWNADRPIVERINLTSLADFHGIPVSLAKKRRRADLEQACDNQTVTGDYEALVKALAAASGEMPSRGSDYEADPAVRVLCDWWNGAAPDGMRHAGALRIYVWSDERRIFLPGDPEEPGLPADVLATQPTYALFQEPGKPTVAVVFLRGREHNVALANGSTQVPFANGNPCYVLSRPKTAVDEAFYSAQGLREVRRFMATRLPALAAGDMQVA</sequence>
<dbReference type="AlphaFoldDB" id="A0A0S4UBS1"/>
<accession>A0A0S4UBS1</accession>
<proteinExistence type="predicted"/>
<name>A0A0S4UBS1_RALSL</name>
<feature type="region of interest" description="Disordered" evidence="1">
    <location>
        <begin position="1"/>
        <end position="37"/>
    </location>
</feature>
<organism evidence="2">
    <name type="scientific">Ralstonia solanacearum</name>
    <name type="common">Pseudomonas solanacearum</name>
    <dbReference type="NCBI Taxonomy" id="305"/>
    <lineage>
        <taxon>Bacteria</taxon>
        <taxon>Pseudomonadati</taxon>
        <taxon>Pseudomonadota</taxon>
        <taxon>Betaproteobacteria</taxon>
        <taxon>Burkholderiales</taxon>
        <taxon>Burkholderiaceae</taxon>
        <taxon>Ralstonia</taxon>
        <taxon>Ralstonia solanacearum species complex</taxon>
    </lineage>
</organism>
<protein>
    <submittedName>
        <fullName evidence="2">Uncharacterized protein</fullName>
    </submittedName>
</protein>
<dbReference type="EMBL" id="LN899821">
    <property type="protein sequence ID" value="CUV19574.1"/>
    <property type="molecule type" value="Genomic_DNA"/>
</dbReference>
<evidence type="ECO:0000313" key="2">
    <source>
        <dbReference type="EMBL" id="CUV19574.1"/>
    </source>
</evidence>
<evidence type="ECO:0000256" key="1">
    <source>
        <dbReference type="SAM" id="MobiDB-lite"/>
    </source>
</evidence>
<reference evidence="2" key="1">
    <citation type="submission" date="2015-10" db="EMBL/GenBank/DDBJ databases">
        <authorList>
            <person name="Gilbert D.G."/>
        </authorList>
    </citation>
    <scope>NUCLEOTIDE SEQUENCE</scope>
    <source>
        <strain evidence="2">Phyl III-seqv23</strain>
    </source>
</reference>